<sequence>MYDLLKTLVGELLLPLPVALGLGGLGLLLAWWGRRRLGASLAVAGLALLVLSSWAPVADRLLAPLEARYPALETLPEDEPLAGIVVLGGGWAWQAPWTVTGQLTESSAIRLMEGVRLWRQQPSLPLVVTGASRAPGARPVAHGYARAARELGVAPDRLRVLDFPTDTGLEAQAVREALGKGARVALVTSASHMPRAMRHFRRAGLEPVAAPTHYLAERSRKDSLGYWVPSATELRKTERAIHEHLGQLAVTLEH</sequence>
<feature type="transmembrane region" description="Helical" evidence="1">
    <location>
        <begin position="12"/>
        <end position="32"/>
    </location>
</feature>
<dbReference type="EMBL" id="JACHXR010000001">
    <property type="protein sequence ID" value="MBB3229580.1"/>
    <property type="molecule type" value="Genomic_DNA"/>
</dbReference>
<dbReference type="PANTHER" id="PTHR30336:SF4">
    <property type="entry name" value="ENVELOPE BIOGENESIS FACTOR ELYC"/>
    <property type="match status" value="1"/>
</dbReference>
<reference evidence="3 4" key="1">
    <citation type="submission" date="2020-08" db="EMBL/GenBank/DDBJ databases">
        <title>Genomic Encyclopedia of Type Strains, Phase III (KMG-III): the genomes of soil and plant-associated and newly described type strains.</title>
        <authorList>
            <person name="Whitman W."/>
        </authorList>
    </citation>
    <scope>NUCLEOTIDE SEQUENCE [LARGE SCALE GENOMIC DNA]</scope>
    <source>
        <strain evidence="3 4">CECT 7744</strain>
    </source>
</reference>
<comment type="caution">
    <text evidence="3">The sequence shown here is derived from an EMBL/GenBank/DDBJ whole genome shotgun (WGS) entry which is preliminary data.</text>
</comment>
<feature type="transmembrane region" description="Helical" evidence="1">
    <location>
        <begin position="39"/>
        <end position="57"/>
    </location>
</feature>
<dbReference type="Proteomes" id="UP000518892">
    <property type="component" value="Unassembled WGS sequence"/>
</dbReference>
<dbReference type="CDD" id="cd06259">
    <property type="entry name" value="YdcF-like"/>
    <property type="match status" value="1"/>
</dbReference>
<evidence type="ECO:0000313" key="4">
    <source>
        <dbReference type="Proteomes" id="UP000518892"/>
    </source>
</evidence>
<keyword evidence="4" id="KW-1185">Reference proteome</keyword>
<keyword evidence="1" id="KW-1133">Transmembrane helix</keyword>
<dbReference type="GO" id="GO:0005886">
    <property type="term" value="C:plasma membrane"/>
    <property type="evidence" value="ECO:0007669"/>
    <property type="project" value="TreeGrafter"/>
</dbReference>
<dbReference type="GO" id="GO:0000270">
    <property type="term" value="P:peptidoglycan metabolic process"/>
    <property type="evidence" value="ECO:0007669"/>
    <property type="project" value="TreeGrafter"/>
</dbReference>
<name>A0A7W5ESK5_9GAMM</name>
<dbReference type="PANTHER" id="PTHR30336">
    <property type="entry name" value="INNER MEMBRANE PROTEIN, PROBABLE PERMEASE"/>
    <property type="match status" value="1"/>
</dbReference>
<organism evidence="3 4">
    <name type="scientific">Halomonas stenophila</name>
    <dbReference type="NCBI Taxonomy" id="795312"/>
    <lineage>
        <taxon>Bacteria</taxon>
        <taxon>Pseudomonadati</taxon>
        <taxon>Pseudomonadota</taxon>
        <taxon>Gammaproteobacteria</taxon>
        <taxon>Oceanospirillales</taxon>
        <taxon>Halomonadaceae</taxon>
        <taxon>Halomonas</taxon>
    </lineage>
</organism>
<accession>A0A7W5ESK5</accession>
<evidence type="ECO:0000259" key="2">
    <source>
        <dbReference type="Pfam" id="PF02698"/>
    </source>
</evidence>
<dbReference type="InterPro" id="IPR003848">
    <property type="entry name" value="DUF218"/>
</dbReference>
<dbReference type="RefSeq" id="WP_183382087.1">
    <property type="nucleotide sequence ID" value="NZ_JACHXR010000001.1"/>
</dbReference>
<proteinExistence type="predicted"/>
<protein>
    <submittedName>
        <fullName evidence="3">Uncharacterized SAM-binding protein YcdF (DUF218 family)</fullName>
    </submittedName>
</protein>
<keyword evidence="1" id="KW-0472">Membrane</keyword>
<dbReference type="Pfam" id="PF02698">
    <property type="entry name" value="DUF218"/>
    <property type="match status" value="1"/>
</dbReference>
<dbReference type="AlphaFoldDB" id="A0A7W5ESK5"/>
<gene>
    <name evidence="3" type="ORF">FHR97_000395</name>
</gene>
<keyword evidence="1" id="KW-0812">Transmembrane</keyword>
<dbReference type="InterPro" id="IPR051599">
    <property type="entry name" value="Cell_Envelope_Assoc"/>
</dbReference>
<evidence type="ECO:0000313" key="3">
    <source>
        <dbReference type="EMBL" id="MBB3229580.1"/>
    </source>
</evidence>
<feature type="domain" description="DUF218" evidence="2">
    <location>
        <begin position="83"/>
        <end position="246"/>
    </location>
</feature>
<dbReference type="GO" id="GO:0043164">
    <property type="term" value="P:Gram-negative-bacterium-type cell wall biogenesis"/>
    <property type="evidence" value="ECO:0007669"/>
    <property type="project" value="TreeGrafter"/>
</dbReference>
<evidence type="ECO:0000256" key="1">
    <source>
        <dbReference type="SAM" id="Phobius"/>
    </source>
</evidence>